<protein>
    <submittedName>
        <fullName evidence="1">Uncharacterized protein</fullName>
    </submittedName>
</protein>
<dbReference type="Proteomes" id="UP000466442">
    <property type="component" value="Unassembled WGS sequence"/>
</dbReference>
<accession>A0A8S9X7G5</accession>
<keyword evidence="2" id="KW-1185">Reference proteome</keyword>
<comment type="caution">
    <text evidence="1">The sequence shown here is derived from an EMBL/GenBank/DDBJ whole genome shotgun (WGS) entry which is preliminary data.</text>
</comment>
<reference evidence="1" key="1">
    <citation type="journal article" date="2021" name="Mol. Ecol. Resour.">
        <title>Apolygus lucorum genome provides insights into omnivorousness and mesophyll feeding.</title>
        <authorList>
            <person name="Liu Y."/>
            <person name="Liu H."/>
            <person name="Wang H."/>
            <person name="Huang T."/>
            <person name="Liu B."/>
            <person name="Yang B."/>
            <person name="Yin L."/>
            <person name="Li B."/>
            <person name="Zhang Y."/>
            <person name="Zhang S."/>
            <person name="Jiang F."/>
            <person name="Zhang X."/>
            <person name="Ren Y."/>
            <person name="Wang B."/>
            <person name="Wang S."/>
            <person name="Lu Y."/>
            <person name="Wu K."/>
            <person name="Fan W."/>
            <person name="Wang G."/>
        </authorList>
    </citation>
    <scope>NUCLEOTIDE SEQUENCE</scope>
    <source>
        <strain evidence="1">12Hb</strain>
    </source>
</reference>
<dbReference type="EMBL" id="WIXP02000010">
    <property type="protein sequence ID" value="KAF6204449.1"/>
    <property type="molecule type" value="Genomic_DNA"/>
</dbReference>
<sequence length="75" mass="7890">MELAGAHSPQGARRCSRAACTQLESARKAQEGTAVYNLAQKRGSGGSDNWEVLGSVEEPGSEQSSLAILCRCPLL</sequence>
<evidence type="ECO:0000313" key="2">
    <source>
        <dbReference type="Proteomes" id="UP000466442"/>
    </source>
</evidence>
<evidence type="ECO:0000313" key="1">
    <source>
        <dbReference type="EMBL" id="KAF6204449.1"/>
    </source>
</evidence>
<proteinExistence type="predicted"/>
<gene>
    <name evidence="1" type="ORF">GE061_002790</name>
</gene>
<dbReference type="AlphaFoldDB" id="A0A8S9X7G5"/>
<organism evidence="1 2">
    <name type="scientific">Apolygus lucorum</name>
    <name type="common">Small green plant bug</name>
    <name type="synonym">Lygocoris lucorum</name>
    <dbReference type="NCBI Taxonomy" id="248454"/>
    <lineage>
        <taxon>Eukaryota</taxon>
        <taxon>Metazoa</taxon>
        <taxon>Ecdysozoa</taxon>
        <taxon>Arthropoda</taxon>
        <taxon>Hexapoda</taxon>
        <taxon>Insecta</taxon>
        <taxon>Pterygota</taxon>
        <taxon>Neoptera</taxon>
        <taxon>Paraneoptera</taxon>
        <taxon>Hemiptera</taxon>
        <taxon>Heteroptera</taxon>
        <taxon>Panheteroptera</taxon>
        <taxon>Cimicomorpha</taxon>
        <taxon>Miridae</taxon>
        <taxon>Mirini</taxon>
        <taxon>Apolygus</taxon>
    </lineage>
</organism>
<name>A0A8S9X7G5_APOLU</name>